<dbReference type="InterPro" id="IPR017441">
    <property type="entry name" value="Protein_kinase_ATP_BS"/>
</dbReference>
<dbReference type="SMART" id="SM00220">
    <property type="entry name" value="S_TKc"/>
    <property type="match status" value="1"/>
</dbReference>
<protein>
    <recommendedName>
        <fullName evidence="1">non-specific serine/threonine protein kinase</fullName>
        <ecNumber evidence="1">2.7.11.1</ecNumber>
    </recommendedName>
</protein>
<dbReference type="InterPro" id="IPR008271">
    <property type="entry name" value="Ser/Thr_kinase_AS"/>
</dbReference>
<evidence type="ECO:0000256" key="6">
    <source>
        <dbReference type="SAM" id="MobiDB-lite"/>
    </source>
</evidence>
<feature type="domain" description="Protein kinase" evidence="7">
    <location>
        <begin position="37"/>
        <end position="321"/>
    </location>
</feature>
<dbReference type="AlphaFoldDB" id="A0A077WYG3"/>
<dbReference type="EMBL" id="LK023357">
    <property type="protein sequence ID" value="CDS12043.1"/>
    <property type="molecule type" value="Genomic_DNA"/>
</dbReference>
<evidence type="ECO:0000256" key="3">
    <source>
        <dbReference type="ARBA" id="ARBA00022840"/>
    </source>
</evidence>
<reference evidence="8" key="1">
    <citation type="journal article" date="2014" name="Genome Announc.">
        <title>De novo whole-genome sequence and genome annotation of Lichtheimia ramosa.</title>
        <authorList>
            <person name="Linde J."/>
            <person name="Schwartze V."/>
            <person name="Binder U."/>
            <person name="Lass-Florl C."/>
            <person name="Voigt K."/>
            <person name="Horn F."/>
        </authorList>
    </citation>
    <scope>NUCLEOTIDE SEQUENCE</scope>
    <source>
        <strain evidence="8">JMRC FSU:6197</strain>
    </source>
</reference>
<dbReference type="PROSITE" id="PS00108">
    <property type="entry name" value="PROTEIN_KINASE_ST"/>
    <property type="match status" value="1"/>
</dbReference>
<accession>A0A077WYG3</accession>
<dbReference type="GO" id="GO:0004674">
    <property type="term" value="F:protein serine/threonine kinase activity"/>
    <property type="evidence" value="ECO:0007669"/>
    <property type="project" value="UniProtKB-KW"/>
</dbReference>
<dbReference type="InterPro" id="IPR050235">
    <property type="entry name" value="CK1_Ser-Thr_kinase"/>
</dbReference>
<dbReference type="PROSITE" id="PS00107">
    <property type="entry name" value="PROTEIN_KINASE_ATP"/>
    <property type="match status" value="1"/>
</dbReference>
<organism evidence="8">
    <name type="scientific">Lichtheimia ramosa</name>
    <dbReference type="NCBI Taxonomy" id="688394"/>
    <lineage>
        <taxon>Eukaryota</taxon>
        <taxon>Fungi</taxon>
        <taxon>Fungi incertae sedis</taxon>
        <taxon>Mucoromycota</taxon>
        <taxon>Mucoromycotina</taxon>
        <taxon>Mucoromycetes</taxon>
        <taxon>Mucorales</taxon>
        <taxon>Lichtheimiaceae</taxon>
        <taxon>Lichtheimia</taxon>
    </lineage>
</organism>
<keyword evidence="2 4" id="KW-0547">Nucleotide-binding</keyword>
<dbReference type="Pfam" id="PF00069">
    <property type="entry name" value="Pkinase"/>
    <property type="match status" value="1"/>
</dbReference>
<sequence length="344" mass="39729">MGNQHSNMAHKDRQTHHYGRQEEEYHLEIPDMVDERFKVEGRLGAGSFGVLHEGVNVETNQPIAIKLEPGNCRVQQLQDEYKIYRLLGGAAGFPNVYYYGHKGGYNIMVMDLLGPNLDELFDLCNRQFSQKTVAMLAKRMLRLLQVVHDVGLIYRDVKPDNFLIGRPKSDTANALFMIDFGMSKPYRDEKTGAHIPFRERGCISGTARYMSLNAHEGGEQSRRDDLESLGYVLLYLLRGSLPWQGVKEANQEAKYERIEELKRKTSIAQLCAGFTVEFSIYLHYVRKLKFDEDPDYAFCESLFDKALKRLDAQDDEEYDWMLINDGKGWEASERKKKEPLMLTY</sequence>
<keyword evidence="5" id="KW-0723">Serine/threonine-protein kinase</keyword>
<evidence type="ECO:0000256" key="5">
    <source>
        <dbReference type="RuleBase" id="RU000304"/>
    </source>
</evidence>
<dbReference type="FunFam" id="1.10.510.10:FF:001123">
    <property type="entry name" value="CK1/CK1/CK1-D protein kinase"/>
    <property type="match status" value="1"/>
</dbReference>
<dbReference type="Gene3D" id="1.10.510.10">
    <property type="entry name" value="Transferase(Phosphotransferase) domain 1"/>
    <property type="match status" value="1"/>
</dbReference>
<dbReference type="OrthoDB" id="5800476at2759"/>
<name>A0A077WYG3_9FUNG</name>
<dbReference type="EC" id="2.7.11.1" evidence="1"/>
<comment type="similarity">
    <text evidence="5">Belongs to the protein kinase superfamily.</text>
</comment>
<dbReference type="GO" id="GO:0005524">
    <property type="term" value="F:ATP binding"/>
    <property type="evidence" value="ECO:0007669"/>
    <property type="project" value="UniProtKB-UniRule"/>
</dbReference>
<dbReference type="InterPro" id="IPR000719">
    <property type="entry name" value="Prot_kinase_dom"/>
</dbReference>
<gene>
    <name evidence="8" type="ORF">LRAMOSA04238</name>
</gene>
<keyword evidence="5" id="KW-0808">Transferase</keyword>
<evidence type="ECO:0000256" key="1">
    <source>
        <dbReference type="ARBA" id="ARBA00012513"/>
    </source>
</evidence>
<dbReference type="CDD" id="cd14016">
    <property type="entry name" value="STKc_CK1"/>
    <property type="match status" value="1"/>
</dbReference>
<evidence type="ECO:0000256" key="2">
    <source>
        <dbReference type="ARBA" id="ARBA00022741"/>
    </source>
</evidence>
<keyword evidence="5" id="KW-0418">Kinase</keyword>
<feature type="binding site" evidence="4">
    <location>
        <position position="66"/>
    </location>
    <ligand>
        <name>ATP</name>
        <dbReference type="ChEBI" id="CHEBI:30616"/>
    </ligand>
</feature>
<keyword evidence="3 4" id="KW-0067">ATP-binding</keyword>
<evidence type="ECO:0000259" key="7">
    <source>
        <dbReference type="PROSITE" id="PS50011"/>
    </source>
</evidence>
<dbReference type="InterPro" id="IPR011009">
    <property type="entry name" value="Kinase-like_dom_sf"/>
</dbReference>
<dbReference type="PANTHER" id="PTHR11909">
    <property type="entry name" value="CASEIN KINASE-RELATED"/>
    <property type="match status" value="1"/>
</dbReference>
<evidence type="ECO:0000313" key="8">
    <source>
        <dbReference type="EMBL" id="CDS12043.1"/>
    </source>
</evidence>
<feature type="region of interest" description="Disordered" evidence="6">
    <location>
        <begin position="1"/>
        <end position="20"/>
    </location>
</feature>
<dbReference type="SUPFAM" id="SSF56112">
    <property type="entry name" value="Protein kinase-like (PK-like)"/>
    <property type="match status" value="1"/>
</dbReference>
<dbReference type="PROSITE" id="PS50011">
    <property type="entry name" value="PROTEIN_KINASE_DOM"/>
    <property type="match status" value="1"/>
</dbReference>
<evidence type="ECO:0000256" key="4">
    <source>
        <dbReference type="PROSITE-ProRule" id="PRU10141"/>
    </source>
</evidence>
<proteinExistence type="inferred from homology"/>